<dbReference type="EMBL" id="VIWY01000003">
    <property type="protein sequence ID" value="TWG20984.1"/>
    <property type="molecule type" value="Genomic_DNA"/>
</dbReference>
<dbReference type="InterPro" id="IPR009061">
    <property type="entry name" value="DNA-bd_dom_put_sf"/>
</dbReference>
<reference evidence="2 3" key="1">
    <citation type="submission" date="2019-06" db="EMBL/GenBank/DDBJ databases">
        <title>Sequencing the genomes of 1000 actinobacteria strains.</title>
        <authorList>
            <person name="Klenk H.-P."/>
        </authorList>
    </citation>
    <scope>NUCLEOTIDE SEQUENCE [LARGE SCALE GENOMIC DNA]</scope>
    <source>
        <strain evidence="2 3">DSM 43866</strain>
    </source>
</reference>
<dbReference type="Proteomes" id="UP000320239">
    <property type="component" value="Unassembled WGS sequence"/>
</dbReference>
<protein>
    <submittedName>
        <fullName evidence="2">Uncharacterized protein</fullName>
    </submittedName>
</protein>
<evidence type="ECO:0000313" key="3">
    <source>
        <dbReference type="Proteomes" id="UP000320239"/>
    </source>
</evidence>
<evidence type="ECO:0000313" key="2">
    <source>
        <dbReference type="EMBL" id="TWG20984.1"/>
    </source>
</evidence>
<feature type="region of interest" description="Disordered" evidence="1">
    <location>
        <begin position="44"/>
        <end position="64"/>
    </location>
</feature>
<name>A0A561WAU2_ACTTI</name>
<gene>
    <name evidence="2" type="ORF">FHX34_103513</name>
</gene>
<dbReference type="SUPFAM" id="SSF46955">
    <property type="entry name" value="Putative DNA-binding domain"/>
    <property type="match status" value="1"/>
</dbReference>
<keyword evidence="3" id="KW-1185">Reference proteome</keyword>
<proteinExistence type="predicted"/>
<dbReference type="OrthoDB" id="3298569at2"/>
<organism evidence="2 3">
    <name type="scientific">Actinoplanes teichomyceticus</name>
    <dbReference type="NCBI Taxonomy" id="1867"/>
    <lineage>
        <taxon>Bacteria</taxon>
        <taxon>Bacillati</taxon>
        <taxon>Actinomycetota</taxon>
        <taxon>Actinomycetes</taxon>
        <taxon>Micromonosporales</taxon>
        <taxon>Micromonosporaceae</taxon>
        <taxon>Actinoplanes</taxon>
    </lineage>
</organism>
<accession>A0A561WAU2</accession>
<dbReference type="RefSeq" id="WP_149100672.1">
    <property type="nucleotide sequence ID" value="NZ_BOMX01000113.1"/>
</dbReference>
<evidence type="ECO:0000256" key="1">
    <source>
        <dbReference type="SAM" id="MobiDB-lite"/>
    </source>
</evidence>
<comment type="caution">
    <text evidence="2">The sequence shown here is derived from an EMBL/GenBank/DDBJ whole genome shotgun (WGS) entry which is preliminary data.</text>
</comment>
<dbReference type="AlphaFoldDB" id="A0A561WAU2"/>
<sequence>MSAPTCACGCDRPVPDGYAAPECMDRARRQLAEIADLVPAARDVAHRQARRGGGGGASGKPGSSLPIDLGATARLDAVQNALSGWVRVIAEERGICPEIHGGGRTGSAGMEGMGSGGRDDLRASARWLVGMCEWMRHRAEVDTFLTDVDASARALRGVVNGPRERKYLGPCGADQVAAFAEGLADTERCEGDVYGWPGAEKGTCRTCGANVLQAERRAWLDDEVRQYAYTASEIAAAYPIRRNTINQWASRGRLAAHDHNEQGRARYNLGDVLELAAGEAARREERRAARERAEMGA</sequence>